<name>A0A8C4SSY3_ERPCA</name>
<dbReference type="AlphaFoldDB" id="A0A8C4SSY3"/>
<feature type="transmembrane region" description="Helical" evidence="11">
    <location>
        <begin position="12"/>
        <end position="36"/>
    </location>
</feature>
<dbReference type="Proteomes" id="UP000694620">
    <property type="component" value="Unassembled WGS sequence"/>
</dbReference>
<evidence type="ECO:0000256" key="5">
    <source>
        <dbReference type="ARBA" id="ARBA00023053"/>
    </source>
</evidence>
<dbReference type="GO" id="GO:0098719">
    <property type="term" value="P:sodium ion import across plasma membrane"/>
    <property type="evidence" value="ECO:0007669"/>
    <property type="project" value="TreeGrafter"/>
</dbReference>
<dbReference type="PANTHER" id="PTHR10110:SF61">
    <property type="entry name" value="SODIUM_HYDROGEN EXCHANGER 9"/>
    <property type="match status" value="1"/>
</dbReference>
<feature type="transmembrane region" description="Helical" evidence="11">
    <location>
        <begin position="48"/>
        <end position="71"/>
    </location>
</feature>
<sequence>MTHIGQIKGTDFHFTDCLFFGALMSATDPVTVLAIFNELHVDTDLYTLLFGESVLNDAVAIVLTYSIAIYSPKENPHVFDGRAFFQSVGHFAGIFAGSFAIGTAYTVVTALLTKFTKLCDFPMLETGLFFILSWSAFLSAEAAGLTGIVAVLFCGITQAHYTYNNLSEESKAITKQLFHFMNFLAENFIFCYMGLALFTFQNHIFNALFITGAFIAIFVARACNIYPLSFLLNLGRKNKIPWNFQHMMMFSGLRGAIAFALAIRDTGTQAKQMMLTTTLLIVFLTVWVLGGGTTSMLTWLHIRVGVDPDEEMKREVDNQAATGDLGTSVTQAESAWLFSMWYTFDHKYIKPILTHSGPPLTATLPVWCGPIAKILTSPHAYENQEQLHNEDSDFISQDELTINVESTTERPWTVRVDADDGVPPAHQESLQEGDLGLGGYASSVGNSSA</sequence>
<organism evidence="13 14">
    <name type="scientific">Erpetoichthys calabaricus</name>
    <name type="common">Rope fish</name>
    <name type="synonym">Calamoichthys calabaricus</name>
    <dbReference type="NCBI Taxonomy" id="27687"/>
    <lineage>
        <taxon>Eukaryota</taxon>
        <taxon>Metazoa</taxon>
        <taxon>Chordata</taxon>
        <taxon>Craniata</taxon>
        <taxon>Vertebrata</taxon>
        <taxon>Euteleostomi</taxon>
        <taxon>Actinopterygii</taxon>
        <taxon>Polypteriformes</taxon>
        <taxon>Polypteridae</taxon>
        <taxon>Erpetoichthys</taxon>
    </lineage>
</organism>
<gene>
    <name evidence="13" type="primary">SLC9A9</name>
</gene>
<accession>A0A8C4SSY3</accession>
<dbReference type="GeneTree" id="ENSGT00940000160094"/>
<evidence type="ECO:0000256" key="6">
    <source>
        <dbReference type="ARBA" id="ARBA00023065"/>
    </source>
</evidence>
<feature type="domain" description="Cation/H+ exchanger transmembrane" evidence="12">
    <location>
        <begin position="9"/>
        <end position="299"/>
    </location>
</feature>
<dbReference type="GO" id="GO:0051453">
    <property type="term" value="P:regulation of intracellular pH"/>
    <property type="evidence" value="ECO:0007669"/>
    <property type="project" value="TreeGrafter"/>
</dbReference>
<feature type="transmembrane region" description="Helical" evidence="11">
    <location>
        <begin position="204"/>
        <end position="223"/>
    </location>
</feature>
<comment type="similarity">
    <text evidence="9">Belongs to the monovalent cation:proton antiporter 1 (CPA1) transporter (TC 2.A.36) family.</text>
</comment>
<evidence type="ECO:0000256" key="9">
    <source>
        <dbReference type="RuleBase" id="RU003722"/>
    </source>
</evidence>
<feature type="transmembrane region" description="Helical" evidence="11">
    <location>
        <begin position="177"/>
        <end position="198"/>
    </location>
</feature>
<keyword evidence="3 9" id="KW-0812">Transmembrane</keyword>
<keyword evidence="5" id="KW-0915">Sodium</keyword>
<evidence type="ECO:0000256" key="11">
    <source>
        <dbReference type="SAM" id="Phobius"/>
    </source>
</evidence>
<dbReference type="InterPro" id="IPR018422">
    <property type="entry name" value="Cation/H_exchanger_CPA1"/>
</dbReference>
<evidence type="ECO:0000256" key="1">
    <source>
        <dbReference type="ARBA" id="ARBA00004141"/>
    </source>
</evidence>
<dbReference type="GO" id="GO:0015385">
    <property type="term" value="F:sodium:proton antiporter activity"/>
    <property type="evidence" value="ECO:0007669"/>
    <property type="project" value="InterPro"/>
</dbReference>
<proteinExistence type="inferred from homology"/>
<evidence type="ECO:0000313" key="13">
    <source>
        <dbReference type="Ensembl" id="ENSECRP00000021631.1"/>
    </source>
</evidence>
<evidence type="ECO:0000256" key="4">
    <source>
        <dbReference type="ARBA" id="ARBA00022989"/>
    </source>
</evidence>
<keyword evidence="2 9" id="KW-0813">Transport</keyword>
<keyword evidence="6 9" id="KW-0406">Ion transport</keyword>
<feature type="transmembrane region" description="Helical" evidence="11">
    <location>
        <begin position="275"/>
        <end position="302"/>
    </location>
</feature>
<evidence type="ECO:0000256" key="8">
    <source>
        <dbReference type="ARBA" id="ARBA00023201"/>
    </source>
</evidence>
<protein>
    <recommendedName>
        <fullName evidence="9">Sodium/hydrogen exchanger</fullName>
    </recommendedName>
</protein>
<keyword evidence="4 11" id="KW-1133">Transmembrane helix</keyword>
<keyword evidence="8 9" id="KW-0739">Sodium transport</keyword>
<feature type="transmembrane region" description="Helical" evidence="11">
    <location>
        <begin position="128"/>
        <end position="156"/>
    </location>
</feature>
<evidence type="ECO:0000256" key="10">
    <source>
        <dbReference type="SAM" id="MobiDB-lite"/>
    </source>
</evidence>
<reference evidence="13" key="1">
    <citation type="submission" date="2025-08" db="UniProtKB">
        <authorList>
            <consortium name="Ensembl"/>
        </authorList>
    </citation>
    <scope>IDENTIFICATION</scope>
</reference>
<dbReference type="Gene3D" id="6.10.140.1330">
    <property type="match status" value="1"/>
</dbReference>
<evidence type="ECO:0000259" key="12">
    <source>
        <dbReference type="Pfam" id="PF00999"/>
    </source>
</evidence>
<dbReference type="PANTHER" id="PTHR10110">
    <property type="entry name" value="SODIUM/HYDROGEN EXCHANGER"/>
    <property type="match status" value="1"/>
</dbReference>
<feature type="transmembrane region" description="Helical" evidence="11">
    <location>
        <begin position="83"/>
        <end position="108"/>
    </location>
</feature>
<evidence type="ECO:0000256" key="7">
    <source>
        <dbReference type="ARBA" id="ARBA00023136"/>
    </source>
</evidence>
<evidence type="ECO:0000256" key="2">
    <source>
        <dbReference type="ARBA" id="ARBA00022448"/>
    </source>
</evidence>
<dbReference type="GO" id="GO:0055037">
    <property type="term" value="C:recycling endosome"/>
    <property type="evidence" value="ECO:0007669"/>
    <property type="project" value="TreeGrafter"/>
</dbReference>
<dbReference type="InterPro" id="IPR004709">
    <property type="entry name" value="NaH_exchanger"/>
</dbReference>
<dbReference type="Pfam" id="PF00999">
    <property type="entry name" value="Na_H_Exchanger"/>
    <property type="match status" value="1"/>
</dbReference>
<keyword evidence="9" id="KW-0050">Antiport</keyword>
<keyword evidence="7 11" id="KW-0472">Membrane</keyword>
<comment type="subcellular location">
    <subcellularLocation>
        <location evidence="1">Membrane</location>
        <topology evidence="1">Multi-pass membrane protein</topology>
    </subcellularLocation>
</comment>
<dbReference type="NCBIfam" id="TIGR00840">
    <property type="entry name" value="b_cpa1"/>
    <property type="match status" value="1"/>
</dbReference>
<evidence type="ECO:0000256" key="3">
    <source>
        <dbReference type="ARBA" id="ARBA00022692"/>
    </source>
</evidence>
<dbReference type="InterPro" id="IPR006153">
    <property type="entry name" value="Cation/H_exchanger_TM"/>
</dbReference>
<dbReference type="GO" id="GO:0015386">
    <property type="term" value="F:potassium:proton antiporter activity"/>
    <property type="evidence" value="ECO:0007669"/>
    <property type="project" value="TreeGrafter"/>
</dbReference>
<keyword evidence="14" id="KW-1185">Reference proteome</keyword>
<dbReference type="GO" id="GO:0005886">
    <property type="term" value="C:plasma membrane"/>
    <property type="evidence" value="ECO:0007669"/>
    <property type="project" value="TreeGrafter"/>
</dbReference>
<dbReference type="Ensembl" id="ENSECRT00000022098.1">
    <property type="protein sequence ID" value="ENSECRP00000021631.1"/>
    <property type="gene ID" value="ENSECRG00000014589.1"/>
</dbReference>
<evidence type="ECO:0000313" key="14">
    <source>
        <dbReference type="Proteomes" id="UP000694620"/>
    </source>
</evidence>
<reference evidence="13" key="2">
    <citation type="submission" date="2025-09" db="UniProtKB">
        <authorList>
            <consortium name="Ensembl"/>
        </authorList>
    </citation>
    <scope>IDENTIFICATION</scope>
</reference>
<feature type="region of interest" description="Disordered" evidence="10">
    <location>
        <begin position="416"/>
        <end position="449"/>
    </location>
</feature>